<comment type="caution">
    <text evidence="9">The sequence shown here is derived from an EMBL/GenBank/DDBJ whole genome shotgun (WGS) entry which is preliminary data.</text>
</comment>
<reference evidence="9" key="3">
    <citation type="submission" date="2018-07" db="EMBL/GenBank/DDBJ databases">
        <authorList>
            <person name="Quirk P.G."/>
            <person name="Krulwich T.A."/>
        </authorList>
    </citation>
    <scope>NUCLEOTIDE SEQUENCE</scope>
    <source>
        <strain evidence="9">CCRI-19302</strain>
    </source>
</reference>
<dbReference type="PANTHER" id="PTHR33602:SF1">
    <property type="entry name" value="REGULATORY PROTEIN RECX FAMILY PROTEIN"/>
    <property type="match status" value="1"/>
</dbReference>
<dbReference type="InterPro" id="IPR053926">
    <property type="entry name" value="RecX_HTH_1st"/>
</dbReference>
<dbReference type="PANTHER" id="PTHR33602">
    <property type="entry name" value="REGULATORY PROTEIN RECX FAMILY PROTEIN"/>
    <property type="match status" value="1"/>
</dbReference>
<dbReference type="InterPro" id="IPR053925">
    <property type="entry name" value="RecX_HTH_3rd"/>
</dbReference>
<dbReference type="Proteomes" id="UP000216411">
    <property type="component" value="Unassembled WGS sequence"/>
</dbReference>
<dbReference type="RefSeq" id="WP_094376869.1">
    <property type="nucleotide sequence ID" value="NZ_NOKA02000045.1"/>
</dbReference>
<dbReference type="HAMAP" id="MF_01114">
    <property type="entry name" value="RecX"/>
    <property type="match status" value="1"/>
</dbReference>
<dbReference type="AlphaFoldDB" id="A0A255IKW0"/>
<evidence type="ECO:0000313" key="8">
    <source>
        <dbReference type="EMBL" id="PXV96001.1"/>
    </source>
</evidence>
<dbReference type="Proteomes" id="UP000247523">
    <property type="component" value="Unassembled WGS sequence"/>
</dbReference>
<dbReference type="OrthoDB" id="9804967at2"/>
<evidence type="ECO:0000313" key="9">
    <source>
        <dbReference type="EMBL" id="RDY30184.1"/>
    </source>
</evidence>
<gene>
    <name evidence="5" type="primary">recX</name>
    <name evidence="8" type="ORF">C8E03_101634</name>
    <name evidence="9" type="ORF">CG710_015910</name>
</gene>
<organism evidence="9 10">
    <name type="scientific">Lachnotalea glycerini</name>
    <dbReference type="NCBI Taxonomy" id="1763509"/>
    <lineage>
        <taxon>Bacteria</taxon>
        <taxon>Bacillati</taxon>
        <taxon>Bacillota</taxon>
        <taxon>Clostridia</taxon>
        <taxon>Lachnospirales</taxon>
        <taxon>Lachnospiraceae</taxon>
        <taxon>Lachnotalea</taxon>
    </lineage>
</organism>
<name>A0A255IKW0_9FIRM</name>
<evidence type="ECO:0000256" key="3">
    <source>
        <dbReference type="ARBA" id="ARBA00018111"/>
    </source>
</evidence>
<evidence type="ECO:0000256" key="2">
    <source>
        <dbReference type="ARBA" id="ARBA00009695"/>
    </source>
</evidence>
<dbReference type="InterPro" id="IPR036388">
    <property type="entry name" value="WH-like_DNA-bd_sf"/>
</dbReference>
<dbReference type="GO" id="GO:0006282">
    <property type="term" value="P:regulation of DNA repair"/>
    <property type="evidence" value="ECO:0007669"/>
    <property type="project" value="UniProtKB-UniRule"/>
</dbReference>
<evidence type="ECO:0000259" key="6">
    <source>
        <dbReference type="Pfam" id="PF21981"/>
    </source>
</evidence>
<dbReference type="GO" id="GO:0005737">
    <property type="term" value="C:cytoplasm"/>
    <property type="evidence" value="ECO:0007669"/>
    <property type="project" value="UniProtKB-SubCell"/>
</dbReference>
<feature type="domain" description="RecX third three-helical" evidence="6">
    <location>
        <begin position="153"/>
        <end position="195"/>
    </location>
</feature>
<evidence type="ECO:0000256" key="1">
    <source>
        <dbReference type="ARBA" id="ARBA00004496"/>
    </source>
</evidence>
<keyword evidence="4 5" id="KW-0963">Cytoplasm</keyword>
<dbReference type="InterPro" id="IPR003783">
    <property type="entry name" value="Regulatory_RecX"/>
</dbReference>
<proteinExistence type="inferred from homology"/>
<comment type="subcellular location">
    <subcellularLocation>
        <location evidence="1 5">Cytoplasm</location>
    </subcellularLocation>
</comment>
<dbReference type="Pfam" id="PF21982">
    <property type="entry name" value="RecX_HTH1"/>
    <property type="match status" value="1"/>
</dbReference>
<feature type="domain" description="RecX first three-helical" evidence="7">
    <location>
        <begin position="61"/>
        <end position="97"/>
    </location>
</feature>
<reference evidence="9 10" key="1">
    <citation type="journal article" date="2017" name="Genome Announc.">
        <title>Draft Genome Sequence of a Sporulating and Motile Strain of Lachnotalea glycerini Isolated from Water in Quebec City, Canada.</title>
        <authorList>
            <person name="Maheux A.F."/>
            <person name="Boudreau D.K."/>
            <person name="Berube E."/>
            <person name="Boissinot M."/>
            <person name="Raymond F."/>
            <person name="Brodeur S."/>
            <person name="Corbeil J."/>
            <person name="Isabel S."/>
            <person name="Omar R.F."/>
            <person name="Bergeron M.G."/>
        </authorList>
    </citation>
    <scope>NUCLEOTIDE SEQUENCE [LARGE SCALE GENOMIC DNA]</scope>
    <source>
        <strain evidence="9 10">CCRI-19302</strain>
    </source>
</reference>
<dbReference type="EMBL" id="NOKA02000045">
    <property type="protein sequence ID" value="RDY30184.1"/>
    <property type="molecule type" value="Genomic_DNA"/>
</dbReference>
<protein>
    <recommendedName>
        <fullName evidence="3 5">Regulatory protein RecX</fullName>
    </recommendedName>
</protein>
<comment type="similarity">
    <text evidence="2 5">Belongs to the RecX family.</text>
</comment>
<evidence type="ECO:0000313" key="10">
    <source>
        <dbReference type="Proteomes" id="UP000216411"/>
    </source>
</evidence>
<evidence type="ECO:0000259" key="7">
    <source>
        <dbReference type="Pfam" id="PF21982"/>
    </source>
</evidence>
<dbReference type="EMBL" id="QICS01000001">
    <property type="protein sequence ID" value="PXV96001.1"/>
    <property type="molecule type" value="Genomic_DNA"/>
</dbReference>
<evidence type="ECO:0000256" key="5">
    <source>
        <dbReference type="HAMAP-Rule" id="MF_01114"/>
    </source>
</evidence>
<sequence length="207" mass="24734">MIVTAMEEYIKGKYKIYLDEQFAFVLYKGELRRFMIKLGQELSESEYEEIINEIILKRSKRRTLHLLEKMDRTEQQIRKKLREGFYPEDIIDKAVEYAKNYHYINDFNYATRYIDCKGSVKSKLEILSELKQKGINKDIVNSIYEEANINEKEVLVSLIKKKLGDNNTPDKNQVRKLMTYFSRKGFRMEDINKAILSIYNISNEYYA</sequence>
<comment type="function">
    <text evidence="5">Modulates RecA activity.</text>
</comment>
<accession>A0A255IKW0</accession>
<dbReference type="Gene3D" id="1.10.10.10">
    <property type="entry name" value="Winged helix-like DNA-binding domain superfamily/Winged helix DNA-binding domain"/>
    <property type="match status" value="2"/>
</dbReference>
<dbReference type="Pfam" id="PF21981">
    <property type="entry name" value="RecX_HTH3"/>
    <property type="match status" value="1"/>
</dbReference>
<reference evidence="8 11" key="2">
    <citation type="submission" date="2018-05" db="EMBL/GenBank/DDBJ databases">
        <title>Genomic Encyclopedia of Type Strains, Phase IV (KMG-IV): sequencing the most valuable type-strain genomes for metagenomic binning, comparative biology and taxonomic classification.</title>
        <authorList>
            <person name="Goeker M."/>
        </authorList>
    </citation>
    <scope>NUCLEOTIDE SEQUENCE [LARGE SCALE GENOMIC DNA]</scope>
    <source>
        <strain evidence="8 11">DSM 28816</strain>
    </source>
</reference>
<evidence type="ECO:0000313" key="11">
    <source>
        <dbReference type="Proteomes" id="UP000247523"/>
    </source>
</evidence>
<keyword evidence="10" id="KW-1185">Reference proteome</keyword>
<evidence type="ECO:0000256" key="4">
    <source>
        <dbReference type="ARBA" id="ARBA00022490"/>
    </source>
</evidence>